<reference evidence="2 3" key="1">
    <citation type="submission" date="2009-11" db="EMBL/GenBank/DDBJ databases">
        <title>Annotation of Allomyces macrogynus ATCC 38327.</title>
        <authorList>
            <consortium name="The Broad Institute Genome Sequencing Platform"/>
            <person name="Russ C."/>
            <person name="Cuomo C."/>
            <person name="Burger G."/>
            <person name="Gray M.W."/>
            <person name="Holland P.W.H."/>
            <person name="King N."/>
            <person name="Lang F.B.F."/>
            <person name="Roger A.J."/>
            <person name="Ruiz-Trillo I."/>
            <person name="Young S.K."/>
            <person name="Zeng Q."/>
            <person name="Gargeya S."/>
            <person name="Fitzgerald M."/>
            <person name="Haas B."/>
            <person name="Abouelleil A."/>
            <person name="Alvarado L."/>
            <person name="Arachchi H.M."/>
            <person name="Berlin A."/>
            <person name="Chapman S.B."/>
            <person name="Gearin G."/>
            <person name="Goldberg J."/>
            <person name="Griggs A."/>
            <person name="Gujja S."/>
            <person name="Hansen M."/>
            <person name="Heiman D."/>
            <person name="Howarth C."/>
            <person name="Larimer J."/>
            <person name="Lui A."/>
            <person name="MacDonald P.J.P."/>
            <person name="McCowen C."/>
            <person name="Montmayeur A."/>
            <person name="Murphy C."/>
            <person name="Neiman D."/>
            <person name="Pearson M."/>
            <person name="Priest M."/>
            <person name="Roberts A."/>
            <person name="Saif S."/>
            <person name="Shea T."/>
            <person name="Sisk P."/>
            <person name="Stolte C."/>
            <person name="Sykes S."/>
            <person name="Wortman J."/>
            <person name="Nusbaum C."/>
            <person name="Birren B."/>
        </authorList>
    </citation>
    <scope>NUCLEOTIDE SEQUENCE [LARGE SCALE GENOMIC DNA]</scope>
    <source>
        <strain evidence="2 3">ATCC 38327</strain>
    </source>
</reference>
<evidence type="ECO:0000313" key="3">
    <source>
        <dbReference type="Proteomes" id="UP000054350"/>
    </source>
</evidence>
<name>A0A0L0RVG5_ALLM3</name>
<feature type="coiled-coil region" evidence="1">
    <location>
        <begin position="72"/>
        <end position="99"/>
    </location>
</feature>
<reference evidence="3" key="2">
    <citation type="submission" date="2009-11" db="EMBL/GenBank/DDBJ databases">
        <title>The Genome Sequence of Allomyces macrogynus strain ATCC 38327.</title>
        <authorList>
            <consortium name="The Broad Institute Genome Sequencing Platform"/>
            <person name="Russ C."/>
            <person name="Cuomo C."/>
            <person name="Shea T."/>
            <person name="Young S.K."/>
            <person name="Zeng Q."/>
            <person name="Koehrsen M."/>
            <person name="Haas B."/>
            <person name="Borodovsky M."/>
            <person name="Guigo R."/>
            <person name="Alvarado L."/>
            <person name="Berlin A."/>
            <person name="Borenstein D."/>
            <person name="Chen Z."/>
            <person name="Engels R."/>
            <person name="Freedman E."/>
            <person name="Gellesch M."/>
            <person name="Goldberg J."/>
            <person name="Griggs A."/>
            <person name="Gujja S."/>
            <person name="Heiman D."/>
            <person name="Hepburn T."/>
            <person name="Howarth C."/>
            <person name="Jen D."/>
            <person name="Larson L."/>
            <person name="Lewis B."/>
            <person name="Mehta T."/>
            <person name="Park D."/>
            <person name="Pearson M."/>
            <person name="Roberts A."/>
            <person name="Saif S."/>
            <person name="Shenoy N."/>
            <person name="Sisk P."/>
            <person name="Stolte C."/>
            <person name="Sykes S."/>
            <person name="Walk T."/>
            <person name="White J."/>
            <person name="Yandava C."/>
            <person name="Burger G."/>
            <person name="Gray M.W."/>
            <person name="Holland P.W.H."/>
            <person name="King N."/>
            <person name="Lang F.B.F."/>
            <person name="Roger A.J."/>
            <person name="Ruiz-Trillo I."/>
            <person name="Lander E."/>
            <person name="Nusbaum C."/>
        </authorList>
    </citation>
    <scope>NUCLEOTIDE SEQUENCE [LARGE SCALE GENOMIC DNA]</scope>
    <source>
        <strain evidence="3">ATCC 38327</strain>
    </source>
</reference>
<organism evidence="2 3">
    <name type="scientific">Allomyces macrogynus (strain ATCC 38327)</name>
    <name type="common">Allomyces javanicus var. macrogynus</name>
    <dbReference type="NCBI Taxonomy" id="578462"/>
    <lineage>
        <taxon>Eukaryota</taxon>
        <taxon>Fungi</taxon>
        <taxon>Fungi incertae sedis</taxon>
        <taxon>Blastocladiomycota</taxon>
        <taxon>Blastocladiomycetes</taxon>
        <taxon>Blastocladiales</taxon>
        <taxon>Blastocladiaceae</taxon>
        <taxon>Allomyces</taxon>
    </lineage>
</organism>
<dbReference type="EMBL" id="GG745328">
    <property type="protein sequence ID" value="KNE54061.1"/>
    <property type="molecule type" value="Genomic_DNA"/>
</dbReference>
<keyword evidence="1" id="KW-0175">Coiled coil</keyword>
<gene>
    <name evidence="2" type="ORF">AMAG_00063</name>
</gene>
<evidence type="ECO:0000256" key="1">
    <source>
        <dbReference type="SAM" id="Coils"/>
    </source>
</evidence>
<evidence type="ECO:0000313" key="2">
    <source>
        <dbReference type="EMBL" id="KNE54061.1"/>
    </source>
</evidence>
<sequence>MSYDVVAEPDVERGDGELTNDVATLDDTAHRVRFPTTDAEDHPSTSTLASQPISTLTTPKINTVAPILVDRASAARADLRTLQAEAESALADLERTEMGATASRGGA</sequence>
<keyword evidence="3" id="KW-1185">Reference proteome</keyword>
<protein>
    <submittedName>
        <fullName evidence="2">Uncharacterized protein</fullName>
    </submittedName>
</protein>
<proteinExistence type="predicted"/>
<accession>A0A0L0RVG5</accession>
<dbReference type="Proteomes" id="UP000054350">
    <property type="component" value="Unassembled WGS sequence"/>
</dbReference>
<dbReference type="VEuPathDB" id="FungiDB:AMAG_00063"/>
<dbReference type="AlphaFoldDB" id="A0A0L0RVG5"/>